<dbReference type="KEGG" id="alp:LPB137_09810"/>
<proteinExistence type="predicted"/>
<dbReference type="Pfam" id="PF00534">
    <property type="entry name" value="Glycos_transf_1"/>
    <property type="match status" value="1"/>
</dbReference>
<dbReference type="InterPro" id="IPR001296">
    <property type="entry name" value="Glyco_trans_1"/>
</dbReference>
<dbReference type="PANTHER" id="PTHR46401:SF2">
    <property type="entry name" value="GLYCOSYLTRANSFERASE WBBK-RELATED"/>
    <property type="match status" value="1"/>
</dbReference>
<evidence type="ECO:0000256" key="1">
    <source>
        <dbReference type="ARBA" id="ARBA00022679"/>
    </source>
</evidence>
<accession>A0A1P8KNK9</accession>
<dbReference type="Gene3D" id="3.40.50.2000">
    <property type="entry name" value="Glycogen Phosphorylase B"/>
    <property type="match status" value="2"/>
</dbReference>
<reference evidence="3 4" key="1">
    <citation type="submission" date="2017-01" db="EMBL/GenBank/DDBJ databases">
        <title>Genome sequencing of Arcobacter sp. LPB0137.</title>
        <authorList>
            <person name="Lee G.-W."/>
            <person name="Yi H."/>
        </authorList>
    </citation>
    <scope>NUCLEOTIDE SEQUENCE [LARGE SCALE GENOMIC DNA]</scope>
    <source>
        <strain evidence="3 4">LPB0137</strain>
    </source>
</reference>
<gene>
    <name evidence="3" type="ORF">LPB137_09810</name>
</gene>
<dbReference type="GO" id="GO:0016757">
    <property type="term" value="F:glycosyltransferase activity"/>
    <property type="evidence" value="ECO:0007669"/>
    <property type="project" value="InterPro"/>
</dbReference>
<dbReference type="SUPFAM" id="SSF53756">
    <property type="entry name" value="UDP-Glycosyltransferase/glycogen phosphorylase"/>
    <property type="match status" value="1"/>
</dbReference>
<evidence type="ECO:0000259" key="2">
    <source>
        <dbReference type="Pfam" id="PF00534"/>
    </source>
</evidence>
<dbReference type="OrthoDB" id="433681at2"/>
<dbReference type="PANTHER" id="PTHR46401">
    <property type="entry name" value="GLYCOSYLTRANSFERASE WBBK-RELATED"/>
    <property type="match status" value="1"/>
</dbReference>
<name>A0A1P8KNK9_9BACT</name>
<dbReference type="EMBL" id="CP019070">
    <property type="protein sequence ID" value="APW66128.1"/>
    <property type="molecule type" value="Genomic_DNA"/>
</dbReference>
<dbReference type="GO" id="GO:0009103">
    <property type="term" value="P:lipopolysaccharide biosynthetic process"/>
    <property type="evidence" value="ECO:0007669"/>
    <property type="project" value="TreeGrafter"/>
</dbReference>
<keyword evidence="1" id="KW-0808">Transferase</keyword>
<sequence>MTKTSIYYKNKTNLIKELEKDERIFVLKKQTLLKKLSFAKKEYADIYFHSGTLDEEAILNIKNSKKTIVNSKLLKKEILEKTDISKENIKVIYPSINMSYKKPKQIKEELCKKYDIDSTPKIIYFTANNLKTSGVKEFFDIIVTLRSMNKQIIVSSDKNQINALKFLISKYNFGDEVLLLEDYEKPNDLFLAADIFILPTYNKSFATNILKAMYCKCAVLSTTTNYASELIDVFATMENPSDPNTSFKVDALLSREEDLKLIQKENRKIAKKYELSKNLNKLNTIIESI</sequence>
<evidence type="ECO:0000313" key="4">
    <source>
        <dbReference type="Proteomes" id="UP000186074"/>
    </source>
</evidence>
<protein>
    <recommendedName>
        <fullName evidence="2">Glycosyl transferase family 1 domain-containing protein</fullName>
    </recommendedName>
</protein>
<organism evidence="3 4">
    <name type="scientific">Poseidonibacter parvus</name>
    <dbReference type="NCBI Taxonomy" id="1850254"/>
    <lineage>
        <taxon>Bacteria</taxon>
        <taxon>Pseudomonadati</taxon>
        <taxon>Campylobacterota</taxon>
        <taxon>Epsilonproteobacteria</taxon>
        <taxon>Campylobacterales</taxon>
        <taxon>Arcobacteraceae</taxon>
        <taxon>Poseidonibacter</taxon>
    </lineage>
</organism>
<dbReference type="AlphaFoldDB" id="A0A1P8KNK9"/>
<dbReference type="Proteomes" id="UP000186074">
    <property type="component" value="Chromosome"/>
</dbReference>
<evidence type="ECO:0000313" key="3">
    <source>
        <dbReference type="EMBL" id="APW66128.1"/>
    </source>
</evidence>
<dbReference type="STRING" id="1850254.LPB137_09810"/>
<dbReference type="RefSeq" id="WP_076087537.1">
    <property type="nucleotide sequence ID" value="NZ_CP019070.1"/>
</dbReference>
<feature type="domain" description="Glycosyl transferase family 1" evidence="2">
    <location>
        <begin position="107"/>
        <end position="258"/>
    </location>
</feature>
<keyword evidence="4" id="KW-1185">Reference proteome</keyword>